<dbReference type="SUPFAM" id="SSF46589">
    <property type="entry name" value="tRNA-binding arm"/>
    <property type="match status" value="1"/>
</dbReference>
<dbReference type="InterPro" id="IPR010978">
    <property type="entry name" value="tRNA-bd_arm"/>
</dbReference>
<keyword evidence="10 13" id="KW-0648">Protein biosynthesis</keyword>
<gene>
    <name evidence="13" type="primary">pheS</name>
    <name evidence="15" type="ORF">A2Y68_03245</name>
</gene>
<evidence type="ECO:0000256" key="1">
    <source>
        <dbReference type="ARBA" id="ARBA00004496"/>
    </source>
</evidence>
<dbReference type="NCBIfam" id="TIGR00468">
    <property type="entry name" value="pheS"/>
    <property type="match status" value="1"/>
</dbReference>
<dbReference type="CDD" id="cd00496">
    <property type="entry name" value="PheRS_alpha_core"/>
    <property type="match status" value="1"/>
</dbReference>
<keyword evidence="9 13" id="KW-0460">Magnesium</keyword>
<sequence length="341" mass="38803">MQEEVINLKNEALAQIMEVSSFEELETIRVTYLGRSGKFTSLIKRIREVSPEKRKQAGLLVNEAKNTIVKALASQKNHLKESARAWFDPTVPGIKPAMGHLHLVTQAIEEISALFTQLGFVRNRYPEVEWDWYAFETLNMPEGHPARDEWETFFVDAPANPKFGQMVLTPHTSSAQVREMQRVKSPPVRMINIAKCYRRQIDASHVPMFHQFEGLVIDKGISVANLKGTLDYFARNFFGPERKTRLRPFHFQFTEPSFEVDVTCGVCLGRGCKLCKNGWLELGGAGMVHPRVLAAGGINPEKYSGYAFGWGVERTYMMKSGLQIPDIRLIYGSDLRFLKQF</sequence>
<evidence type="ECO:0000256" key="6">
    <source>
        <dbReference type="ARBA" id="ARBA00022723"/>
    </source>
</evidence>
<evidence type="ECO:0000256" key="9">
    <source>
        <dbReference type="ARBA" id="ARBA00022842"/>
    </source>
</evidence>
<evidence type="ECO:0000256" key="2">
    <source>
        <dbReference type="ARBA" id="ARBA00010207"/>
    </source>
</evidence>
<dbReference type="GO" id="GO:0000287">
    <property type="term" value="F:magnesium ion binding"/>
    <property type="evidence" value="ECO:0007669"/>
    <property type="project" value="UniProtKB-UniRule"/>
</dbReference>
<keyword evidence="6 13" id="KW-0479">Metal-binding</keyword>
<dbReference type="SUPFAM" id="SSF55681">
    <property type="entry name" value="Class II aaRS and biotin synthetases"/>
    <property type="match status" value="1"/>
</dbReference>
<evidence type="ECO:0000256" key="11">
    <source>
        <dbReference type="ARBA" id="ARBA00023146"/>
    </source>
</evidence>
<dbReference type="InterPro" id="IPR022911">
    <property type="entry name" value="Phe_tRNA_ligase_alpha1_bac"/>
</dbReference>
<dbReference type="InterPro" id="IPR002319">
    <property type="entry name" value="Phenylalanyl-tRNA_Synthase"/>
</dbReference>
<dbReference type="PANTHER" id="PTHR11538:SF41">
    <property type="entry name" value="PHENYLALANINE--TRNA LIGASE, MITOCHONDRIAL"/>
    <property type="match status" value="1"/>
</dbReference>
<dbReference type="Gene3D" id="3.30.930.10">
    <property type="entry name" value="Bira Bifunctional Protein, Domain 2"/>
    <property type="match status" value="1"/>
</dbReference>
<dbReference type="GO" id="GO:0000049">
    <property type="term" value="F:tRNA binding"/>
    <property type="evidence" value="ECO:0007669"/>
    <property type="project" value="InterPro"/>
</dbReference>
<dbReference type="EMBL" id="MGFR01000003">
    <property type="protein sequence ID" value="OGM09627.1"/>
    <property type="molecule type" value="Genomic_DNA"/>
</dbReference>
<keyword evidence="5 13" id="KW-0436">Ligase</keyword>
<evidence type="ECO:0000256" key="3">
    <source>
        <dbReference type="ARBA" id="ARBA00011209"/>
    </source>
</evidence>
<keyword evidence="11 13" id="KW-0030">Aminoacyl-tRNA synthetase</keyword>
<evidence type="ECO:0000256" key="10">
    <source>
        <dbReference type="ARBA" id="ARBA00022917"/>
    </source>
</evidence>
<name>A0A1F7X3P4_9BACT</name>
<keyword evidence="7 13" id="KW-0547">Nucleotide-binding</keyword>
<evidence type="ECO:0000259" key="14">
    <source>
        <dbReference type="PROSITE" id="PS50862"/>
    </source>
</evidence>
<dbReference type="Proteomes" id="UP000176778">
    <property type="component" value="Unassembled WGS sequence"/>
</dbReference>
<dbReference type="Pfam" id="PF01409">
    <property type="entry name" value="tRNA-synt_2d"/>
    <property type="match status" value="1"/>
</dbReference>
<feature type="domain" description="Aminoacyl-transfer RNA synthetases class-II family profile" evidence="14">
    <location>
        <begin position="114"/>
        <end position="318"/>
    </location>
</feature>
<evidence type="ECO:0000256" key="5">
    <source>
        <dbReference type="ARBA" id="ARBA00022598"/>
    </source>
</evidence>
<dbReference type="PROSITE" id="PS50862">
    <property type="entry name" value="AA_TRNA_LIGASE_II"/>
    <property type="match status" value="1"/>
</dbReference>
<protein>
    <recommendedName>
        <fullName evidence="13">Phenylalanine--tRNA ligase alpha subunit</fullName>
        <ecNumber evidence="13">6.1.1.20</ecNumber>
    </recommendedName>
    <alternativeName>
        <fullName evidence="13">Phenylalanyl-tRNA synthetase alpha subunit</fullName>
        <shortName evidence="13">PheRS</shortName>
    </alternativeName>
</protein>
<comment type="catalytic activity">
    <reaction evidence="12 13">
        <text>tRNA(Phe) + L-phenylalanine + ATP = L-phenylalanyl-tRNA(Phe) + AMP + diphosphate + H(+)</text>
        <dbReference type="Rhea" id="RHEA:19413"/>
        <dbReference type="Rhea" id="RHEA-COMP:9668"/>
        <dbReference type="Rhea" id="RHEA-COMP:9699"/>
        <dbReference type="ChEBI" id="CHEBI:15378"/>
        <dbReference type="ChEBI" id="CHEBI:30616"/>
        <dbReference type="ChEBI" id="CHEBI:33019"/>
        <dbReference type="ChEBI" id="CHEBI:58095"/>
        <dbReference type="ChEBI" id="CHEBI:78442"/>
        <dbReference type="ChEBI" id="CHEBI:78531"/>
        <dbReference type="ChEBI" id="CHEBI:456215"/>
        <dbReference type="EC" id="6.1.1.20"/>
    </reaction>
</comment>
<dbReference type="HAMAP" id="MF_00281">
    <property type="entry name" value="Phe_tRNA_synth_alpha1"/>
    <property type="match status" value="1"/>
</dbReference>
<comment type="caution">
    <text evidence="15">The sequence shown here is derived from an EMBL/GenBank/DDBJ whole genome shotgun (WGS) entry which is preliminary data.</text>
</comment>
<reference evidence="15 16" key="1">
    <citation type="journal article" date="2016" name="Nat. Commun.">
        <title>Thousands of microbial genomes shed light on interconnected biogeochemical processes in an aquifer system.</title>
        <authorList>
            <person name="Anantharaman K."/>
            <person name="Brown C.T."/>
            <person name="Hug L.A."/>
            <person name="Sharon I."/>
            <person name="Castelle C.J."/>
            <person name="Probst A.J."/>
            <person name="Thomas B.C."/>
            <person name="Singh A."/>
            <person name="Wilkins M.J."/>
            <person name="Karaoz U."/>
            <person name="Brodie E.L."/>
            <person name="Williams K.H."/>
            <person name="Hubbard S.S."/>
            <person name="Banfield J.F."/>
        </authorList>
    </citation>
    <scope>NUCLEOTIDE SEQUENCE [LARGE SCALE GENOMIC DNA]</scope>
</reference>
<evidence type="ECO:0000256" key="13">
    <source>
        <dbReference type="HAMAP-Rule" id="MF_00281"/>
    </source>
</evidence>
<dbReference type="GO" id="GO:0006432">
    <property type="term" value="P:phenylalanyl-tRNA aminoacylation"/>
    <property type="evidence" value="ECO:0007669"/>
    <property type="project" value="UniProtKB-UniRule"/>
</dbReference>
<comment type="similarity">
    <text evidence="2 13">Belongs to the class-II aminoacyl-tRNA synthetase family. Phe-tRNA synthetase alpha subunit type 1 subfamily.</text>
</comment>
<organism evidence="15 16">
    <name type="scientific">Candidatus Woesebacteria bacterium RBG_13_46_13</name>
    <dbReference type="NCBI Taxonomy" id="1802479"/>
    <lineage>
        <taxon>Bacteria</taxon>
        <taxon>Candidatus Woeseibacteriota</taxon>
    </lineage>
</organism>
<keyword evidence="4 13" id="KW-0963">Cytoplasm</keyword>
<evidence type="ECO:0000256" key="8">
    <source>
        <dbReference type="ARBA" id="ARBA00022840"/>
    </source>
</evidence>
<dbReference type="InterPro" id="IPR004529">
    <property type="entry name" value="Phe-tRNA-synth_IIc_asu"/>
</dbReference>
<dbReference type="STRING" id="1802479.A2Y68_03245"/>
<accession>A0A1F7X3P4</accession>
<dbReference type="GO" id="GO:0004826">
    <property type="term" value="F:phenylalanine-tRNA ligase activity"/>
    <property type="evidence" value="ECO:0007669"/>
    <property type="project" value="UniProtKB-UniRule"/>
</dbReference>
<dbReference type="Pfam" id="PF02912">
    <property type="entry name" value="Phe_tRNA-synt_N"/>
    <property type="match status" value="1"/>
</dbReference>
<evidence type="ECO:0000256" key="7">
    <source>
        <dbReference type="ARBA" id="ARBA00022741"/>
    </source>
</evidence>
<dbReference type="GO" id="GO:0005524">
    <property type="term" value="F:ATP binding"/>
    <property type="evidence" value="ECO:0007669"/>
    <property type="project" value="UniProtKB-UniRule"/>
</dbReference>
<comment type="subcellular location">
    <subcellularLocation>
        <location evidence="1 13">Cytoplasm</location>
    </subcellularLocation>
</comment>
<proteinExistence type="inferred from homology"/>
<feature type="binding site" evidence="13">
    <location>
        <position position="255"/>
    </location>
    <ligand>
        <name>Mg(2+)</name>
        <dbReference type="ChEBI" id="CHEBI:18420"/>
        <note>shared with beta subunit</note>
    </ligand>
</feature>
<dbReference type="GO" id="GO:0005737">
    <property type="term" value="C:cytoplasm"/>
    <property type="evidence" value="ECO:0007669"/>
    <property type="project" value="UniProtKB-SubCell"/>
</dbReference>
<dbReference type="InterPro" id="IPR004188">
    <property type="entry name" value="Phe-tRNA_ligase_II_N"/>
</dbReference>
<dbReference type="InterPro" id="IPR006195">
    <property type="entry name" value="aa-tRNA-synth_II"/>
</dbReference>
<comment type="subunit">
    <text evidence="3 13">Tetramer of two alpha and two beta subunits.</text>
</comment>
<comment type="cofactor">
    <cofactor evidence="13">
        <name>Mg(2+)</name>
        <dbReference type="ChEBI" id="CHEBI:18420"/>
    </cofactor>
    <text evidence="13">Binds 2 magnesium ions per tetramer.</text>
</comment>
<dbReference type="PANTHER" id="PTHR11538">
    <property type="entry name" value="PHENYLALANYL-TRNA SYNTHETASE"/>
    <property type="match status" value="1"/>
</dbReference>
<evidence type="ECO:0000313" key="15">
    <source>
        <dbReference type="EMBL" id="OGM09627.1"/>
    </source>
</evidence>
<dbReference type="AlphaFoldDB" id="A0A1F7X3P4"/>
<evidence type="ECO:0000256" key="4">
    <source>
        <dbReference type="ARBA" id="ARBA00022490"/>
    </source>
</evidence>
<dbReference type="InterPro" id="IPR045864">
    <property type="entry name" value="aa-tRNA-synth_II/BPL/LPL"/>
</dbReference>
<evidence type="ECO:0000313" key="16">
    <source>
        <dbReference type="Proteomes" id="UP000176778"/>
    </source>
</evidence>
<dbReference type="EC" id="6.1.1.20" evidence="13"/>
<keyword evidence="8 13" id="KW-0067">ATP-binding</keyword>
<evidence type="ECO:0000256" key="12">
    <source>
        <dbReference type="ARBA" id="ARBA00049255"/>
    </source>
</evidence>